<evidence type="ECO:0000256" key="7">
    <source>
        <dbReference type="SAM" id="Phobius"/>
    </source>
</evidence>
<feature type="domain" description="Membrane transport protein MMPL" evidence="8">
    <location>
        <begin position="58"/>
        <end position="367"/>
    </location>
</feature>
<protein>
    <submittedName>
        <fullName evidence="9">Multidrug RND transporter</fullName>
    </submittedName>
</protein>
<evidence type="ECO:0000313" key="10">
    <source>
        <dbReference type="Proteomes" id="UP000223370"/>
    </source>
</evidence>
<feature type="transmembrane region" description="Helical" evidence="7">
    <location>
        <begin position="238"/>
        <end position="259"/>
    </location>
</feature>
<feature type="transmembrane region" description="Helical" evidence="7">
    <location>
        <begin position="286"/>
        <end position="309"/>
    </location>
</feature>
<dbReference type="SUPFAM" id="SSF82866">
    <property type="entry name" value="Multidrug efflux transporter AcrB transmembrane domain"/>
    <property type="match status" value="2"/>
</dbReference>
<evidence type="ECO:0000256" key="3">
    <source>
        <dbReference type="ARBA" id="ARBA00022475"/>
    </source>
</evidence>
<dbReference type="Proteomes" id="UP000223370">
    <property type="component" value="Unassembled WGS sequence"/>
</dbReference>
<keyword evidence="6 7" id="KW-0472">Membrane</keyword>
<keyword evidence="10" id="KW-1185">Reference proteome</keyword>
<keyword evidence="3" id="KW-1003">Cell membrane</keyword>
<dbReference type="Gene3D" id="1.20.1640.10">
    <property type="entry name" value="Multidrug efflux transporter AcrB transmembrane domain"/>
    <property type="match status" value="1"/>
</dbReference>
<dbReference type="AlphaFoldDB" id="A0A1Z5H596"/>
<feature type="transmembrane region" description="Helical" evidence="7">
    <location>
        <begin position="759"/>
        <end position="779"/>
    </location>
</feature>
<feature type="transmembrane region" description="Helical" evidence="7">
    <location>
        <begin position="358"/>
        <end position="385"/>
    </location>
</feature>
<evidence type="ECO:0000259" key="8">
    <source>
        <dbReference type="Pfam" id="PF03176"/>
    </source>
</evidence>
<keyword evidence="5 7" id="KW-1133">Transmembrane helix</keyword>
<feature type="transmembrane region" description="Helical" evidence="7">
    <location>
        <begin position="863"/>
        <end position="886"/>
    </location>
</feature>
<feature type="transmembrane region" description="Helical" evidence="7">
    <location>
        <begin position="207"/>
        <end position="226"/>
    </location>
</feature>
<evidence type="ECO:0000313" key="9">
    <source>
        <dbReference type="EMBL" id="GAT18331.1"/>
    </source>
</evidence>
<dbReference type="InterPro" id="IPR004869">
    <property type="entry name" value="MMPL_dom"/>
</dbReference>
<comment type="subcellular location">
    <subcellularLocation>
        <location evidence="1">Cell membrane</location>
        <topology evidence="1">Multi-pass membrane protein</topology>
    </subcellularLocation>
</comment>
<comment type="caution">
    <text evidence="9">The sequence shown here is derived from an EMBL/GenBank/DDBJ whole genome shotgun (WGS) entry which is preliminary data.</text>
</comment>
<comment type="similarity">
    <text evidence="2">Belongs to the resistance-nodulation-cell division (RND) (TC 2.A.6) family. MmpL subfamily.</text>
</comment>
<evidence type="ECO:0000256" key="1">
    <source>
        <dbReference type="ARBA" id="ARBA00004651"/>
    </source>
</evidence>
<name>A0A1Z5H596_9LACO</name>
<keyword evidence="4 7" id="KW-0812">Transmembrane</keyword>
<feature type="transmembrane region" description="Helical" evidence="7">
    <location>
        <begin position="12"/>
        <end position="30"/>
    </location>
</feature>
<evidence type="ECO:0000256" key="2">
    <source>
        <dbReference type="ARBA" id="ARBA00010157"/>
    </source>
</evidence>
<feature type="transmembrane region" description="Helical" evidence="7">
    <location>
        <begin position="791"/>
        <end position="816"/>
    </location>
</feature>
<gene>
    <name evidence="9" type="ORF">IWT5_00605</name>
</gene>
<evidence type="ECO:0000256" key="6">
    <source>
        <dbReference type="ARBA" id="ARBA00023136"/>
    </source>
</evidence>
<feature type="transmembrane region" description="Helical" evidence="7">
    <location>
        <begin position="837"/>
        <end position="857"/>
    </location>
</feature>
<dbReference type="OrthoDB" id="2321896at2"/>
<dbReference type="InterPro" id="IPR050545">
    <property type="entry name" value="Mycobact_MmpL"/>
</dbReference>
<dbReference type="EMBL" id="BCMJ01000002">
    <property type="protein sequence ID" value="GAT18331.1"/>
    <property type="molecule type" value="Genomic_DNA"/>
</dbReference>
<dbReference type="PANTHER" id="PTHR33406">
    <property type="entry name" value="MEMBRANE PROTEIN MJ1562-RELATED"/>
    <property type="match status" value="1"/>
</dbReference>
<dbReference type="RefSeq" id="WP_098823843.1">
    <property type="nucleotide sequence ID" value="NZ_BCMJ01000002.1"/>
</dbReference>
<organism evidence="9 10">
    <name type="scientific">Secundilactobacillus silagincola</name>
    <dbReference type="NCBI Taxonomy" id="1714681"/>
    <lineage>
        <taxon>Bacteria</taxon>
        <taxon>Bacillati</taxon>
        <taxon>Bacillota</taxon>
        <taxon>Bacilli</taxon>
        <taxon>Lactobacillales</taxon>
        <taxon>Lactobacillaceae</taxon>
        <taxon>Secundilactobacillus</taxon>
    </lineage>
</organism>
<sequence length="904" mass="99138">MKERIRQLHKQRIFSLLLWLIAIFVAIVMMPNTSDLIQSKGQPQLANNSQPMVARSMQNTWGRSQSGTSHVTVVFNNPNGKLTATQQSKIDQTVQRLTEKEKTYGIQSIQTMTTNPTAKSQFYSKDGSTETVQLAIAQNQGNPRVLAKQLRSQIRTAGLSTYLTSPELVNDAANQNISHVTTFAAIIGFILSLLIIGVIFKSLIAPLISTLSMLMMYAVSLGLINNLASRTSFPYSEYLPLLTLLLTLILGTLGHYYLFNAFKQNVAAGQDAVEATTHSVHSVRNFLLILGGTLTVIFASFYAFSFSTIRAMSGLAFVTIITIIGLYTIAPIFMQLLGERFFWPAVDLPSRPHRFWNWMARFGLWQPFVAIIAVLYVVGPFAILYRDNLNFSAAKTVAPNNEAIAGMRVLNAHFGEGKATPVTIYIRSNNRVDNEKALLQIDNLTSKLQSMPGVSGVTSLTQPNGQPMNEYYVNTQLNQMNMTLKGATDQLSQLQSDLKGNRSDLSQVKLSESADKLDSLVSKTNQLADDTSTVRSQVSEVAGRASVSQSSSASSRVRNYQRLLNLVNSQLQTVASNMRVLNDEATSAGNDGQAVQSNVSDYASQVSSVQNSLKKTTSSLNGLIKSYNNIYSYLSALQASDAAKVYYITPEQLTGMQFQQSLLSNTSQDYKTTQLQVYLKNSASSHNNSATIKQLQSEVNTQLQGTTLGKAKIAYTGQPVVQSTIEHSVRANTGWLILTIGVITFLIVALLSGSVLQPIYWLITLALAVMGGTQLAQLTSHFMSGDPSFNWQVPLIAAVPLLVTSVSLLIQLAISYRFKEATMMDWLLPGISSLGQIIRYQVFTVLVICLVLFSANFAPLTQAGLIILFATAIFDIILPIIVTSVGKLTITLPSKRPHLKRHAK</sequence>
<dbReference type="PANTHER" id="PTHR33406:SF6">
    <property type="entry name" value="MEMBRANE PROTEIN YDGH-RELATED"/>
    <property type="match status" value="1"/>
</dbReference>
<reference evidence="9 10" key="1">
    <citation type="submission" date="2015-11" db="EMBL/GenBank/DDBJ databases">
        <title>Draft genome sequences of new species of the genus Lactobacillus isolated from orchardgrass silage.</title>
        <authorList>
            <person name="Tohno M."/>
            <person name="Tanizawa Y."/>
            <person name="Arita M."/>
        </authorList>
    </citation>
    <scope>NUCLEOTIDE SEQUENCE [LARGE SCALE GENOMIC DNA]</scope>
    <source>
        <strain evidence="9 10">IWT5</strain>
    </source>
</reference>
<accession>A0A1Z5H596</accession>
<evidence type="ECO:0000256" key="5">
    <source>
        <dbReference type="ARBA" id="ARBA00022989"/>
    </source>
</evidence>
<feature type="transmembrane region" description="Helical" evidence="7">
    <location>
        <begin position="733"/>
        <end position="752"/>
    </location>
</feature>
<dbReference type="Pfam" id="PF03176">
    <property type="entry name" value="MMPL"/>
    <property type="match status" value="1"/>
</dbReference>
<feature type="transmembrane region" description="Helical" evidence="7">
    <location>
        <begin position="315"/>
        <end position="337"/>
    </location>
</feature>
<proteinExistence type="inferred from homology"/>
<dbReference type="Gene3D" id="1.10.287.1490">
    <property type="match status" value="1"/>
</dbReference>
<evidence type="ECO:0000256" key="4">
    <source>
        <dbReference type="ARBA" id="ARBA00022692"/>
    </source>
</evidence>
<dbReference type="GO" id="GO:0005886">
    <property type="term" value="C:plasma membrane"/>
    <property type="evidence" value="ECO:0007669"/>
    <property type="project" value="UniProtKB-SubCell"/>
</dbReference>
<feature type="transmembrane region" description="Helical" evidence="7">
    <location>
        <begin position="180"/>
        <end position="200"/>
    </location>
</feature>